<dbReference type="InterPro" id="IPR043502">
    <property type="entry name" value="DNA/RNA_pol_sf"/>
</dbReference>
<feature type="domain" description="Retrotransposon gag" evidence="2">
    <location>
        <begin position="96"/>
        <end position="159"/>
    </location>
</feature>
<dbReference type="Gene3D" id="3.30.70.270">
    <property type="match status" value="1"/>
</dbReference>
<name>A0A803NKK7_CANSA</name>
<dbReference type="EMBL" id="UZAU01000068">
    <property type="status" value="NOT_ANNOTATED_CDS"/>
    <property type="molecule type" value="Genomic_DNA"/>
</dbReference>
<dbReference type="InterPro" id="IPR043128">
    <property type="entry name" value="Rev_trsase/Diguanyl_cyclase"/>
</dbReference>
<dbReference type="AlphaFoldDB" id="A0A803NKK7"/>
<evidence type="ECO:0000313" key="3">
    <source>
        <dbReference type="EnsemblPlants" id="cds.evm.model.01.2296"/>
    </source>
</evidence>
<evidence type="ECO:0000256" key="1">
    <source>
        <dbReference type="SAM" id="MobiDB-lite"/>
    </source>
</evidence>
<reference evidence="3" key="1">
    <citation type="submission" date="2018-11" db="EMBL/GenBank/DDBJ databases">
        <authorList>
            <person name="Grassa J C."/>
        </authorList>
    </citation>
    <scope>NUCLEOTIDE SEQUENCE [LARGE SCALE GENOMIC DNA]</scope>
</reference>
<keyword evidence="4" id="KW-1185">Reference proteome</keyword>
<dbReference type="Gramene" id="evm.model.01.2296">
    <property type="protein sequence ID" value="cds.evm.model.01.2296"/>
    <property type="gene ID" value="evm.TU.01.2296"/>
</dbReference>
<sequence>MVLTRNNQRPPQLPDDPAQPQEGVASQIDCALPLTLIIQGKKKLMKVMTKTKRNEYEMKEALNAMRQAMAQAGLNVDLAAVSPAVNDAGEGRSTRELFKKLEPGSVSWWSKLQTNFQRQFVAARKINLEVSALTNIKELPTETLKTFIKRFKEEASKTKKGNDIHQLALLQDDIRVGTHSWNELQQEGAASLTLTAVSVALGAFVHHSAPVAPLAMSVTQTHHTTQSKSPVKGNSQTKNKKGKKPFETNCHTCKKDTLGSSTPERGVVMISRAPHNRGMTNNVLNRYVEELDNRDKVWEVTQLPAQRPRLMDQPIIEEDAKLVHFLHHDPLVIETPIANRDHATGLKECFAVVRKYGMKLNPKKCTFGVKSGKFLGFIANQWGIKANP</sequence>
<evidence type="ECO:0000313" key="4">
    <source>
        <dbReference type="Proteomes" id="UP000596661"/>
    </source>
</evidence>
<organism evidence="3 4">
    <name type="scientific">Cannabis sativa</name>
    <name type="common">Hemp</name>
    <name type="synonym">Marijuana</name>
    <dbReference type="NCBI Taxonomy" id="3483"/>
    <lineage>
        <taxon>Eukaryota</taxon>
        <taxon>Viridiplantae</taxon>
        <taxon>Streptophyta</taxon>
        <taxon>Embryophyta</taxon>
        <taxon>Tracheophyta</taxon>
        <taxon>Spermatophyta</taxon>
        <taxon>Magnoliopsida</taxon>
        <taxon>eudicotyledons</taxon>
        <taxon>Gunneridae</taxon>
        <taxon>Pentapetalae</taxon>
        <taxon>rosids</taxon>
        <taxon>fabids</taxon>
        <taxon>Rosales</taxon>
        <taxon>Cannabaceae</taxon>
        <taxon>Cannabis</taxon>
    </lineage>
</organism>
<dbReference type="Proteomes" id="UP000596661">
    <property type="component" value="Chromosome 1"/>
</dbReference>
<dbReference type="EnsemblPlants" id="evm.model.01.2296">
    <property type="protein sequence ID" value="cds.evm.model.01.2296"/>
    <property type="gene ID" value="evm.TU.01.2296"/>
</dbReference>
<accession>A0A803NKK7</accession>
<proteinExistence type="predicted"/>
<feature type="compositionally biased region" description="Polar residues" evidence="1">
    <location>
        <begin position="218"/>
        <end position="237"/>
    </location>
</feature>
<dbReference type="SUPFAM" id="SSF56672">
    <property type="entry name" value="DNA/RNA polymerases"/>
    <property type="match status" value="1"/>
</dbReference>
<protein>
    <recommendedName>
        <fullName evidence="2">Retrotransposon gag domain-containing protein</fullName>
    </recommendedName>
</protein>
<dbReference type="Pfam" id="PF03732">
    <property type="entry name" value="Retrotrans_gag"/>
    <property type="match status" value="1"/>
</dbReference>
<evidence type="ECO:0000259" key="2">
    <source>
        <dbReference type="Pfam" id="PF03732"/>
    </source>
</evidence>
<dbReference type="InterPro" id="IPR005162">
    <property type="entry name" value="Retrotrans_gag_dom"/>
</dbReference>
<feature type="region of interest" description="Disordered" evidence="1">
    <location>
        <begin position="1"/>
        <end position="24"/>
    </location>
</feature>
<reference evidence="3" key="2">
    <citation type="submission" date="2021-03" db="UniProtKB">
        <authorList>
            <consortium name="EnsemblPlants"/>
        </authorList>
    </citation>
    <scope>IDENTIFICATION</scope>
</reference>
<feature type="region of interest" description="Disordered" evidence="1">
    <location>
        <begin position="218"/>
        <end position="248"/>
    </location>
</feature>